<comment type="caution">
    <text evidence="1">The sequence shown here is derived from an EMBL/GenBank/DDBJ whole genome shotgun (WGS) entry which is preliminary data.</text>
</comment>
<keyword evidence="2" id="KW-1185">Reference proteome</keyword>
<sequence>MAEVQQEYPPPYSPDYNPIEKSFKQLKSWMKRNVAEQDMFDNFYYLLDWFWICGYRPKGWADVQGNPETVENEDNF</sequence>
<evidence type="ECO:0000313" key="2">
    <source>
        <dbReference type="Proteomes" id="UP000799754"/>
    </source>
</evidence>
<organism evidence="1 2">
    <name type="scientific">Macroventuria anomochaeta</name>
    <dbReference type="NCBI Taxonomy" id="301207"/>
    <lineage>
        <taxon>Eukaryota</taxon>
        <taxon>Fungi</taxon>
        <taxon>Dikarya</taxon>
        <taxon>Ascomycota</taxon>
        <taxon>Pezizomycotina</taxon>
        <taxon>Dothideomycetes</taxon>
        <taxon>Pleosporomycetidae</taxon>
        <taxon>Pleosporales</taxon>
        <taxon>Pleosporineae</taxon>
        <taxon>Didymellaceae</taxon>
        <taxon>Macroventuria</taxon>
    </lineage>
</organism>
<evidence type="ECO:0000313" key="1">
    <source>
        <dbReference type="EMBL" id="KAF2628565.1"/>
    </source>
</evidence>
<dbReference type="Proteomes" id="UP000799754">
    <property type="component" value="Unassembled WGS sequence"/>
</dbReference>
<reference evidence="1" key="1">
    <citation type="journal article" date="2020" name="Stud. Mycol.">
        <title>101 Dothideomycetes genomes: a test case for predicting lifestyles and emergence of pathogens.</title>
        <authorList>
            <person name="Haridas S."/>
            <person name="Albert R."/>
            <person name="Binder M."/>
            <person name="Bloem J."/>
            <person name="Labutti K."/>
            <person name="Salamov A."/>
            <person name="Andreopoulos B."/>
            <person name="Baker S."/>
            <person name="Barry K."/>
            <person name="Bills G."/>
            <person name="Bluhm B."/>
            <person name="Cannon C."/>
            <person name="Castanera R."/>
            <person name="Culley D."/>
            <person name="Daum C."/>
            <person name="Ezra D."/>
            <person name="Gonzalez J."/>
            <person name="Henrissat B."/>
            <person name="Kuo A."/>
            <person name="Liang C."/>
            <person name="Lipzen A."/>
            <person name="Lutzoni F."/>
            <person name="Magnuson J."/>
            <person name="Mondo S."/>
            <person name="Nolan M."/>
            <person name="Ohm R."/>
            <person name="Pangilinan J."/>
            <person name="Park H.-J."/>
            <person name="Ramirez L."/>
            <person name="Alfaro M."/>
            <person name="Sun H."/>
            <person name="Tritt A."/>
            <person name="Yoshinaga Y."/>
            <person name="Zwiers L.-H."/>
            <person name="Turgeon B."/>
            <person name="Goodwin S."/>
            <person name="Spatafora J."/>
            <person name="Crous P."/>
            <person name="Grigoriev I."/>
        </authorList>
    </citation>
    <scope>NUCLEOTIDE SEQUENCE</scope>
    <source>
        <strain evidence="1">CBS 525.71</strain>
    </source>
</reference>
<accession>A0ACB6S2R5</accession>
<proteinExistence type="predicted"/>
<gene>
    <name evidence="1" type="ORF">BU25DRAFT_457864</name>
</gene>
<protein>
    <submittedName>
        <fullName evidence="1">Uncharacterized protein</fullName>
    </submittedName>
</protein>
<dbReference type="EMBL" id="MU006713">
    <property type="protein sequence ID" value="KAF2628565.1"/>
    <property type="molecule type" value="Genomic_DNA"/>
</dbReference>
<name>A0ACB6S2R5_9PLEO</name>